<proteinExistence type="predicted"/>
<accession>A0A7C9W0X3</accession>
<organism evidence="2 3">
    <name type="scientific">Lentzea alba</name>
    <dbReference type="NCBI Taxonomy" id="2714351"/>
    <lineage>
        <taxon>Bacteria</taxon>
        <taxon>Bacillati</taxon>
        <taxon>Actinomycetota</taxon>
        <taxon>Actinomycetes</taxon>
        <taxon>Pseudonocardiales</taxon>
        <taxon>Pseudonocardiaceae</taxon>
        <taxon>Lentzea</taxon>
    </lineage>
</organism>
<sequence length="162" mass="16631">MTPRDATGRLETLADTLLIGVFVFVASLPLVTAFSAFGAACAVLRGGLPAGRFWSLLRVRWVPGVVFAVVGLVLVVDVVLVMTVLPAPWPVRGAVLVAASAIGAWILAQACLGGRGALKFEAPRPMLMAALVVAGVLVWALPPLALVIGGPLALAAESTREG</sequence>
<feature type="transmembrane region" description="Helical" evidence="1">
    <location>
        <begin position="126"/>
        <end position="148"/>
    </location>
</feature>
<comment type="caution">
    <text evidence="2">The sequence shown here is derived from an EMBL/GenBank/DDBJ whole genome shotgun (WGS) entry which is preliminary data.</text>
</comment>
<dbReference type="RefSeq" id="WP_166054320.1">
    <property type="nucleotide sequence ID" value="NZ_JAAMPJ010000016.1"/>
</dbReference>
<feature type="transmembrane region" description="Helical" evidence="1">
    <location>
        <begin position="17"/>
        <end position="44"/>
    </location>
</feature>
<feature type="transmembrane region" description="Helical" evidence="1">
    <location>
        <begin position="65"/>
        <end position="87"/>
    </location>
</feature>
<reference evidence="2 3" key="1">
    <citation type="submission" date="2020-03" db="EMBL/GenBank/DDBJ databases">
        <title>Isolation and identification of active actinomycetes.</title>
        <authorList>
            <person name="Sun X."/>
        </authorList>
    </citation>
    <scope>NUCLEOTIDE SEQUENCE [LARGE SCALE GENOMIC DNA]</scope>
    <source>
        <strain evidence="2 3">NEAU-D13</strain>
    </source>
</reference>
<evidence type="ECO:0000313" key="3">
    <source>
        <dbReference type="Proteomes" id="UP000481360"/>
    </source>
</evidence>
<dbReference type="EMBL" id="JAAMPJ010000016">
    <property type="protein sequence ID" value="NGY65496.1"/>
    <property type="molecule type" value="Genomic_DNA"/>
</dbReference>
<dbReference type="Proteomes" id="UP000481360">
    <property type="component" value="Unassembled WGS sequence"/>
</dbReference>
<feature type="transmembrane region" description="Helical" evidence="1">
    <location>
        <begin position="93"/>
        <end position="114"/>
    </location>
</feature>
<protein>
    <submittedName>
        <fullName evidence="2">Uncharacterized protein</fullName>
    </submittedName>
</protein>
<keyword evidence="1" id="KW-0812">Transmembrane</keyword>
<keyword evidence="3" id="KW-1185">Reference proteome</keyword>
<gene>
    <name evidence="2" type="ORF">G7043_42045</name>
</gene>
<evidence type="ECO:0000313" key="2">
    <source>
        <dbReference type="EMBL" id="NGY65496.1"/>
    </source>
</evidence>
<evidence type="ECO:0000256" key="1">
    <source>
        <dbReference type="SAM" id="Phobius"/>
    </source>
</evidence>
<keyword evidence="1" id="KW-0472">Membrane</keyword>
<keyword evidence="1" id="KW-1133">Transmembrane helix</keyword>
<name>A0A7C9W0X3_9PSEU</name>
<dbReference type="AlphaFoldDB" id="A0A7C9W0X3"/>